<organism evidence="1">
    <name type="scientific">uncultured Desulfovibrio sp</name>
    <dbReference type="NCBI Taxonomy" id="167968"/>
    <lineage>
        <taxon>Bacteria</taxon>
        <taxon>Pseudomonadati</taxon>
        <taxon>Thermodesulfobacteriota</taxon>
        <taxon>Desulfovibrionia</taxon>
        <taxon>Desulfovibrionales</taxon>
        <taxon>Desulfovibrionaceae</taxon>
        <taxon>Desulfovibrio</taxon>
        <taxon>environmental samples</taxon>
    </lineage>
</organism>
<sequence length="43" mass="4631">MVSQNKGCTQCLPYARHLAACGPLSFHSIPVSAPATDFAVRER</sequence>
<reference evidence="1" key="1">
    <citation type="submission" date="2016-04" db="EMBL/GenBank/DDBJ databases">
        <authorList>
            <person name="Evans L.H."/>
            <person name="Alamgir A."/>
            <person name="Owens N."/>
            <person name="Weber N.D."/>
            <person name="Virtaneva K."/>
            <person name="Barbian K."/>
            <person name="Babar A."/>
            <person name="Rosenke K."/>
        </authorList>
    </citation>
    <scope>NUCLEOTIDE SEQUENCE</scope>
    <source>
        <strain evidence="1">92-2</strain>
    </source>
</reference>
<protein>
    <submittedName>
        <fullName evidence="1">Uncharacterized protein</fullName>
    </submittedName>
</protein>
<gene>
    <name evidence="1" type="ORF">KM92DES2_12635</name>
</gene>
<dbReference type="EMBL" id="FLUP01000001">
    <property type="protein sequence ID" value="SBW09167.1"/>
    <property type="molecule type" value="Genomic_DNA"/>
</dbReference>
<evidence type="ECO:0000313" key="1">
    <source>
        <dbReference type="EMBL" id="SBW09167.1"/>
    </source>
</evidence>
<accession>A0A212KC05</accession>
<dbReference type="AlphaFoldDB" id="A0A212KC05"/>
<proteinExistence type="predicted"/>
<name>A0A212KC05_9BACT</name>